<evidence type="ECO:0000256" key="1">
    <source>
        <dbReference type="ARBA" id="ARBA00022723"/>
    </source>
</evidence>
<keyword evidence="4 5" id="KW-0238">DNA-binding</keyword>
<evidence type="ECO:0000256" key="4">
    <source>
        <dbReference type="ARBA" id="ARBA00023125"/>
    </source>
</evidence>
<evidence type="ECO:0000256" key="2">
    <source>
        <dbReference type="ARBA" id="ARBA00022771"/>
    </source>
</evidence>
<dbReference type="InterPro" id="IPR006612">
    <property type="entry name" value="THAP_Znf"/>
</dbReference>
<name>A0A9N9SEZ5_PHACE</name>
<dbReference type="PROSITE" id="PS50950">
    <property type="entry name" value="ZF_THAP"/>
    <property type="match status" value="1"/>
</dbReference>
<reference evidence="7" key="1">
    <citation type="submission" date="2022-01" db="EMBL/GenBank/DDBJ databases">
        <authorList>
            <person name="King R."/>
        </authorList>
    </citation>
    <scope>NUCLEOTIDE SEQUENCE</scope>
</reference>
<dbReference type="Pfam" id="PF05485">
    <property type="entry name" value="THAP"/>
    <property type="match status" value="1"/>
</dbReference>
<evidence type="ECO:0000313" key="8">
    <source>
        <dbReference type="Proteomes" id="UP001153737"/>
    </source>
</evidence>
<organism evidence="7 8">
    <name type="scientific">Phaedon cochleariae</name>
    <name type="common">Mustard beetle</name>
    <dbReference type="NCBI Taxonomy" id="80249"/>
    <lineage>
        <taxon>Eukaryota</taxon>
        <taxon>Metazoa</taxon>
        <taxon>Ecdysozoa</taxon>
        <taxon>Arthropoda</taxon>
        <taxon>Hexapoda</taxon>
        <taxon>Insecta</taxon>
        <taxon>Pterygota</taxon>
        <taxon>Neoptera</taxon>
        <taxon>Endopterygota</taxon>
        <taxon>Coleoptera</taxon>
        <taxon>Polyphaga</taxon>
        <taxon>Cucujiformia</taxon>
        <taxon>Chrysomeloidea</taxon>
        <taxon>Chrysomelidae</taxon>
        <taxon>Chrysomelinae</taxon>
        <taxon>Chrysomelini</taxon>
        <taxon>Phaedon</taxon>
    </lineage>
</organism>
<dbReference type="GO" id="GO:0003677">
    <property type="term" value="F:DNA binding"/>
    <property type="evidence" value="ECO:0007669"/>
    <property type="project" value="UniProtKB-UniRule"/>
</dbReference>
<gene>
    <name evidence="7" type="ORF">PHAECO_LOCUS2918</name>
</gene>
<reference evidence="7" key="2">
    <citation type="submission" date="2022-10" db="EMBL/GenBank/DDBJ databases">
        <authorList>
            <consortium name="ENA_rothamsted_submissions"/>
            <consortium name="culmorum"/>
            <person name="King R."/>
        </authorList>
    </citation>
    <scope>NUCLEOTIDE SEQUENCE</scope>
</reference>
<evidence type="ECO:0000256" key="5">
    <source>
        <dbReference type="PROSITE-ProRule" id="PRU00309"/>
    </source>
</evidence>
<dbReference type="Proteomes" id="UP001153737">
    <property type="component" value="Chromosome 12"/>
</dbReference>
<evidence type="ECO:0000259" key="6">
    <source>
        <dbReference type="PROSITE" id="PS50950"/>
    </source>
</evidence>
<keyword evidence="8" id="KW-1185">Reference proteome</keyword>
<keyword evidence="2 5" id="KW-0863">Zinc-finger</keyword>
<protein>
    <recommendedName>
        <fullName evidence="6">THAP-type domain-containing protein</fullName>
    </recommendedName>
</protein>
<evidence type="ECO:0000313" key="7">
    <source>
        <dbReference type="EMBL" id="CAG9815680.1"/>
    </source>
</evidence>
<accession>A0A9N9SEZ5</accession>
<dbReference type="OrthoDB" id="7312725at2759"/>
<keyword evidence="3" id="KW-0862">Zinc</keyword>
<dbReference type="EMBL" id="OU896718">
    <property type="protein sequence ID" value="CAG9815680.1"/>
    <property type="molecule type" value="Genomic_DNA"/>
</dbReference>
<keyword evidence="1" id="KW-0479">Metal-binding</keyword>
<dbReference type="GO" id="GO:0008270">
    <property type="term" value="F:zinc ion binding"/>
    <property type="evidence" value="ECO:0007669"/>
    <property type="project" value="UniProtKB-KW"/>
</dbReference>
<sequence>MFIFPTKTFLAALCSFLLSFQWPLLYKAIGQRQLNNLKVMKKNSSVITTRVAVHPLWNFSTESFERFWLFGQTCRGPELTRFFFHLADIGLSVYHFRKNCDYFINRNRIKKHKFENFEKTEELFIMPDSCIACGNKRTKGGLIFFQFPKDPIRRTEWEQKMGRGWKSSKYSFLCEVRNNIFRNF</sequence>
<feature type="domain" description="THAP-type" evidence="6">
    <location>
        <begin position="126"/>
        <end position="184"/>
    </location>
</feature>
<dbReference type="AlphaFoldDB" id="A0A9N9SEZ5"/>
<dbReference type="SUPFAM" id="SSF57716">
    <property type="entry name" value="Glucocorticoid receptor-like (DNA-binding domain)"/>
    <property type="match status" value="1"/>
</dbReference>
<evidence type="ECO:0000256" key="3">
    <source>
        <dbReference type="ARBA" id="ARBA00022833"/>
    </source>
</evidence>
<proteinExistence type="predicted"/>